<dbReference type="GO" id="GO:0016020">
    <property type="term" value="C:membrane"/>
    <property type="evidence" value="ECO:0007669"/>
    <property type="project" value="UniProtKB-SubCell"/>
</dbReference>
<dbReference type="PANTHER" id="PTHR45724:SF26">
    <property type="entry name" value="AQUAPORIN NIP7-1-RELATED"/>
    <property type="match status" value="1"/>
</dbReference>
<dbReference type="GO" id="GO:0015267">
    <property type="term" value="F:channel activity"/>
    <property type="evidence" value="ECO:0007669"/>
    <property type="project" value="InterPro"/>
</dbReference>
<sequence>MHNNNDKEEIDHAENSCSYEIEERITLSQRILIQLRNKDNYRRFASEILGTAMLMYFICGVSMTPNGNVSLMDHAISAALGIMVIIFMFGPISGAHVNPAVTFGFACVRRIPWMQVSTHFCKHQITRLNFIWPKFKVPIYIVGQVLGAILGTVISQSFYNTHATVVLSVPYQGVPISFIAEVLSAFLFMFLACSVASNAQVTGLFASVAVAASIAMNIIVAGPLSGASMNPARSLAPAIVTGYVKNLWLYLVAPFIGAGLGAGIHYLFTH</sequence>
<dbReference type="Proteomes" id="UP000886520">
    <property type="component" value="Chromosome 2"/>
</dbReference>
<dbReference type="PRINTS" id="PR00783">
    <property type="entry name" value="MINTRINSICP"/>
</dbReference>
<keyword evidence="5 7" id="KW-0472">Membrane</keyword>
<comment type="subcellular location">
    <subcellularLocation>
        <location evidence="1">Membrane</location>
        <topology evidence="1">Multi-pass membrane protein</topology>
    </subcellularLocation>
</comment>
<comment type="caution">
    <text evidence="8">The sequence shown here is derived from an EMBL/GenBank/DDBJ whole genome shotgun (WGS) entry which is preliminary data.</text>
</comment>
<accession>A0A9D4V939</accession>
<reference evidence="8" key="1">
    <citation type="submission" date="2021-01" db="EMBL/GenBank/DDBJ databases">
        <title>Adiantum capillus-veneris genome.</title>
        <authorList>
            <person name="Fang Y."/>
            <person name="Liao Q."/>
        </authorList>
    </citation>
    <scope>NUCLEOTIDE SEQUENCE</scope>
    <source>
        <strain evidence="8">H3</strain>
        <tissue evidence="8">Leaf</tissue>
    </source>
</reference>
<dbReference type="InterPro" id="IPR000425">
    <property type="entry name" value="MIP"/>
</dbReference>
<evidence type="ECO:0000256" key="5">
    <source>
        <dbReference type="ARBA" id="ARBA00023136"/>
    </source>
</evidence>
<dbReference type="SUPFAM" id="SSF81338">
    <property type="entry name" value="Aquaporin-like"/>
    <property type="match status" value="1"/>
</dbReference>
<keyword evidence="9" id="KW-1185">Reference proteome</keyword>
<gene>
    <name evidence="8" type="ORF">GOP47_0001884</name>
</gene>
<dbReference type="EMBL" id="JABFUD020000003">
    <property type="protein sequence ID" value="KAI5082141.1"/>
    <property type="molecule type" value="Genomic_DNA"/>
</dbReference>
<evidence type="ECO:0000313" key="9">
    <source>
        <dbReference type="Proteomes" id="UP000886520"/>
    </source>
</evidence>
<evidence type="ECO:0000256" key="2">
    <source>
        <dbReference type="ARBA" id="ARBA00022448"/>
    </source>
</evidence>
<keyword evidence="4 7" id="KW-1133">Transmembrane helix</keyword>
<evidence type="ECO:0000256" key="7">
    <source>
        <dbReference type="SAM" id="Phobius"/>
    </source>
</evidence>
<feature type="transmembrane region" description="Helical" evidence="7">
    <location>
        <begin position="247"/>
        <end position="268"/>
    </location>
</feature>
<dbReference type="InterPro" id="IPR034294">
    <property type="entry name" value="Aquaporin_transptr"/>
</dbReference>
<keyword evidence="3 6" id="KW-0812">Transmembrane</keyword>
<name>A0A9D4V939_ADICA</name>
<proteinExistence type="inferred from homology"/>
<evidence type="ECO:0000256" key="1">
    <source>
        <dbReference type="ARBA" id="ARBA00004141"/>
    </source>
</evidence>
<organism evidence="8 9">
    <name type="scientific">Adiantum capillus-veneris</name>
    <name type="common">Maidenhair fern</name>
    <dbReference type="NCBI Taxonomy" id="13818"/>
    <lineage>
        <taxon>Eukaryota</taxon>
        <taxon>Viridiplantae</taxon>
        <taxon>Streptophyta</taxon>
        <taxon>Embryophyta</taxon>
        <taxon>Tracheophyta</taxon>
        <taxon>Polypodiopsida</taxon>
        <taxon>Polypodiidae</taxon>
        <taxon>Polypodiales</taxon>
        <taxon>Pteridineae</taxon>
        <taxon>Pteridaceae</taxon>
        <taxon>Vittarioideae</taxon>
        <taxon>Adiantum</taxon>
    </lineage>
</organism>
<evidence type="ECO:0000313" key="8">
    <source>
        <dbReference type="EMBL" id="KAI5082141.1"/>
    </source>
</evidence>
<dbReference type="Pfam" id="PF00230">
    <property type="entry name" value="MIP"/>
    <property type="match status" value="2"/>
</dbReference>
<keyword evidence="2 6" id="KW-0813">Transport</keyword>
<feature type="transmembrane region" description="Helical" evidence="7">
    <location>
        <begin position="137"/>
        <end position="159"/>
    </location>
</feature>
<evidence type="ECO:0000256" key="4">
    <source>
        <dbReference type="ARBA" id="ARBA00022989"/>
    </source>
</evidence>
<feature type="transmembrane region" description="Helical" evidence="7">
    <location>
        <begin position="75"/>
        <end position="92"/>
    </location>
</feature>
<feature type="transmembrane region" description="Helical" evidence="7">
    <location>
        <begin position="171"/>
        <end position="192"/>
    </location>
</feature>
<feature type="transmembrane region" description="Helical" evidence="7">
    <location>
        <begin position="44"/>
        <end position="63"/>
    </location>
</feature>
<dbReference type="Gene3D" id="1.20.1080.10">
    <property type="entry name" value="Glycerol uptake facilitator protein"/>
    <property type="match status" value="1"/>
</dbReference>
<dbReference type="InterPro" id="IPR022357">
    <property type="entry name" value="MIP_CS"/>
</dbReference>
<dbReference type="AlphaFoldDB" id="A0A9D4V939"/>
<comment type="similarity">
    <text evidence="6">Belongs to the MIP/aquaporin (TC 1.A.8) family.</text>
</comment>
<dbReference type="PANTHER" id="PTHR45724">
    <property type="entry name" value="AQUAPORIN NIP2-1"/>
    <property type="match status" value="1"/>
</dbReference>
<protein>
    <submittedName>
        <fullName evidence="8">Uncharacterized protein</fullName>
    </submittedName>
</protein>
<evidence type="ECO:0000256" key="6">
    <source>
        <dbReference type="RuleBase" id="RU000477"/>
    </source>
</evidence>
<dbReference type="PROSITE" id="PS00221">
    <property type="entry name" value="MIP"/>
    <property type="match status" value="1"/>
</dbReference>
<dbReference type="InterPro" id="IPR023271">
    <property type="entry name" value="Aquaporin-like"/>
</dbReference>
<evidence type="ECO:0000256" key="3">
    <source>
        <dbReference type="ARBA" id="ARBA00022692"/>
    </source>
</evidence>
<feature type="transmembrane region" description="Helical" evidence="7">
    <location>
        <begin position="204"/>
        <end position="227"/>
    </location>
</feature>
<dbReference type="OrthoDB" id="3222at2759"/>